<protein>
    <recommendedName>
        <fullName evidence="4">Phosphate-selective porin</fullName>
    </recommendedName>
</protein>
<dbReference type="InterPro" id="IPR023614">
    <property type="entry name" value="Porin_dom_sf"/>
</dbReference>
<evidence type="ECO:0008006" key="4">
    <source>
        <dbReference type="Google" id="ProtNLM"/>
    </source>
</evidence>
<dbReference type="InterPro" id="IPR045748">
    <property type="entry name" value="DcaP"/>
</dbReference>
<dbReference type="STRING" id="880526.GCA_000427365_02134"/>
<accession>A0A379MS29</accession>
<proteinExistence type="predicted"/>
<dbReference type="Gene3D" id="2.40.160.10">
    <property type="entry name" value="Porin"/>
    <property type="match status" value="1"/>
</dbReference>
<evidence type="ECO:0000313" key="3">
    <source>
        <dbReference type="Proteomes" id="UP000255233"/>
    </source>
</evidence>
<sequence length="437" mass="49176">MMTAAAGLFSLGAWADDTATASTDTPQRGHRDKRNTVWIIGADPQTDDVWVLKGKAIDIYATTVKEGFQQSGVPNFIISDRSNKAVFGIGGFVSFRTAYDWSNVIDNKDFVTYDIPMLKTPSNKQRLLMDVSTSRLFFKTIVNTKALGPIETYIETDFRGGDNVLRLREAYVSFKGLTFGQTATTFADLQAAPTTIDFQGPNAYTYRRNLMIRYHLNISPSWEFAVAAEMPGVSATTPTRAAYVIPQRVPDFPMYFQYNWNQGRSHLRASGILRTMNYYDNTSMNTQTELGWGAMLSGNIALSKSASFFGQVVYGEGIENYIQDLNGNGYDLVSDPNRLGRLQTLPAMGWMAGFQVNFTRNWQMNAAYSQVSVWDKNDYFAQAPDAYRLSQYIVGNLFYRISPAFNVGVEYLYGTRKNVNHELGHANRAQMMVQFNF</sequence>
<gene>
    <name evidence="2" type="ORF">NCTC11190_01685</name>
</gene>
<feature type="chain" id="PRO_5016912779" description="Phosphate-selective porin" evidence="1">
    <location>
        <begin position="16"/>
        <end position="437"/>
    </location>
</feature>
<dbReference type="AlphaFoldDB" id="A0A379MS29"/>
<keyword evidence="1" id="KW-0732">Signal</keyword>
<feature type="signal peptide" evidence="1">
    <location>
        <begin position="1"/>
        <end position="15"/>
    </location>
</feature>
<keyword evidence="3" id="KW-1185">Reference proteome</keyword>
<evidence type="ECO:0000256" key="1">
    <source>
        <dbReference type="SAM" id="SignalP"/>
    </source>
</evidence>
<name>A0A379MS29_9BACT</name>
<dbReference type="EMBL" id="UGVL01000001">
    <property type="protein sequence ID" value="SUE34461.1"/>
    <property type="molecule type" value="Genomic_DNA"/>
</dbReference>
<evidence type="ECO:0000313" key="2">
    <source>
        <dbReference type="EMBL" id="SUE34461.1"/>
    </source>
</evidence>
<dbReference type="SUPFAM" id="SSF56935">
    <property type="entry name" value="Porins"/>
    <property type="match status" value="1"/>
</dbReference>
<reference evidence="2 3" key="1">
    <citation type="submission" date="2018-06" db="EMBL/GenBank/DDBJ databases">
        <authorList>
            <consortium name="Pathogen Informatics"/>
            <person name="Doyle S."/>
        </authorList>
    </citation>
    <scope>NUCLEOTIDE SEQUENCE [LARGE SCALE GENOMIC DNA]</scope>
    <source>
        <strain evidence="2 3">NCTC11190</strain>
    </source>
</reference>
<dbReference type="Pfam" id="PF19577">
    <property type="entry name" value="DcaP"/>
    <property type="match status" value="1"/>
</dbReference>
<organism evidence="2 3">
    <name type="scientific">Rikenella microfusus</name>
    <dbReference type="NCBI Taxonomy" id="28139"/>
    <lineage>
        <taxon>Bacteria</taxon>
        <taxon>Pseudomonadati</taxon>
        <taxon>Bacteroidota</taxon>
        <taxon>Bacteroidia</taxon>
        <taxon>Bacteroidales</taxon>
        <taxon>Rikenellaceae</taxon>
        <taxon>Rikenella</taxon>
    </lineage>
</organism>
<dbReference type="Proteomes" id="UP000255233">
    <property type="component" value="Unassembled WGS sequence"/>
</dbReference>